<sequence>MTDPVSTGPLPAEGLPAARVLDEIRALRAADRPTHGGRLFAYVYDPGVAGLDELAQAAYAECAHVNGLDPTAFPSLLAMENALVAAAARLLGGGPGSAAPDVVGSVTGGGTESLILAVKAARDARPELTEPRILVPVSGHAAFAKAAHYLRVTLDQVPVDPATLRPSADAVAAAIRPQTVLVACSAPSYAHGVVDPVAEIAAVAAAAGVRCHVDACFGGWALPWLRRLGAPVPPFDFTVDGVTSISVDLHKYAYAPKGVSVLLHRDAALRAPQYFGYADWPGYTMVNPVIASTRSGGPIAGAYATLRHLGEDGYLRLAAATRDAVAGLADAVRRTDGLRLMAEPESTVVCLTGDDDPGLDLFVLVDELAARGWHTQPQLSYAGLPASVHLTVTAAVAPRVAEFGPDLADAVAAARAAGPVRLPDDLLALVGTLTPAALTPELVAGLAAGLGLAGGDPAAGPVPTRMAVVNTLLDAAPVALRERLLVEFVGLLQRPTW</sequence>
<dbReference type="GO" id="GO:0019752">
    <property type="term" value="P:carboxylic acid metabolic process"/>
    <property type="evidence" value="ECO:0007669"/>
    <property type="project" value="InterPro"/>
</dbReference>
<evidence type="ECO:0000313" key="8">
    <source>
        <dbReference type="Proteomes" id="UP000198210"/>
    </source>
</evidence>
<name>A0A1C5K7E6_9ACTN</name>
<evidence type="ECO:0000256" key="4">
    <source>
        <dbReference type="ARBA" id="ARBA00038302"/>
    </source>
</evidence>
<evidence type="ECO:0000256" key="5">
    <source>
        <dbReference type="PIRSR" id="PIRSR602129-50"/>
    </source>
</evidence>
<dbReference type="Gene3D" id="3.40.640.10">
    <property type="entry name" value="Type I PLP-dependent aspartate aminotransferase-like (Major domain)"/>
    <property type="match status" value="1"/>
</dbReference>
<dbReference type="GO" id="GO:0004058">
    <property type="term" value="F:aromatic-L-amino-acid decarboxylase activity"/>
    <property type="evidence" value="ECO:0007669"/>
    <property type="project" value="UniProtKB-ARBA"/>
</dbReference>
<dbReference type="Proteomes" id="UP000198210">
    <property type="component" value="Chromosome I"/>
</dbReference>
<dbReference type="SUPFAM" id="SSF53383">
    <property type="entry name" value="PLP-dependent transferases"/>
    <property type="match status" value="1"/>
</dbReference>
<accession>A0A1C5K7E6</accession>
<dbReference type="InterPro" id="IPR015421">
    <property type="entry name" value="PyrdxlP-dep_Trfase_major"/>
</dbReference>
<dbReference type="PANTHER" id="PTHR42735:SF6">
    <property type="entry name" value="SPHINGOSINE-1-PHOSPHATE LYASE 1"/>
    <property type="match status" value="1"/>
</dbReference>
<evidence type="ECO:0000256" key="1">
    <source>
        <dbReference type="ARBA" id="ARBA00001933"/>
    </source>
</evidence>
<dbReference type="InterPro" id="IPR015422">
    <property type="entry name" value="PyrdxlP-dep_Trfase_small"/>
</dbReference>
<dbReference type="AlphaFoldDB" id="A0A1C5K7E6"/>
<comment type="cofactor">
    <cofactor evidence="1 5 6">
        <name>pyridoxal 5'-phosphate</name>
        <dbReference type="ChEBI" id="CHEBI:597326"/>
    </cofactor>
</comment>
<comment type="similarity">
    <text evidence="4">Belongs to the group II decarboxylase family. Sphingosine-1-phosphate lyase subfamily.</text>
</comment>
<dbReference type="Pfam" id="PF00282">
    <property type="entry name" value="Pyridoxal_deC"/>
    <property type="match status" value="1"/>
</dbReference>
<dbReference type="InterPro" id="IPR015424">
    <property type="entry name" value="PyrdxlP-dep_Trfase"/>
</dbReference>
<keyword evidence="3 6" id="KW-0456">Lyase</keyword>
<reference evidence="7 8" key="1">
    <citation type="submission" date="2016-06" db="EMBL/GenBank/DDBJ databases">
        <authorList>
            <person name="Kjaerup R.B."/>
            <person name="Dalgaard T.S."/>
            <person name="Juul-Madsen H.R."/>
        </authorList>
    </citation>
    <scope>NUCLEOTIDE SEQUENCE [LARGE SCALE GENOMIC DNA]</scope>
    <source>
        <strain evidence="7 8">DSM 45097</strain>
    </source>
</reference>
<feature type="modified residue" description="N6-(pyridoxal phosphate)lysine" evidence="5">
    <location>
        <position position="251"/>
    </location>
</feature>
<dbReference type="Gene3D" id="3.90.1150.10">
    <property type="entry name" value="Aspartate Aminotransferase, domain 1"/>
    <property type="match status" value="1"/>
</dbReference>
<evidence type="ECO:0000256" key="2">
    <source>
        <dbReference type="ARBA" id="ARBA00022898"/>
    </source>
</evidence>
<gene>
    <name evidence="7" type="ORF">GA0074704_5671</name>
</gene>
<organism evidence="7 8">
    <name type="scientific">Micromonospora siamensis</name>
    <dbReference type="NCBI Taxonomy" id="299152"/>
    <lineage>
        <taxon>Bacteria</taxon>
        <taxon>Bacillati</taxon>
        <taxon>Actinomycetota</taxon>
        <taxon>Actinomycetes</taxon>
        <taxon>Micromonosporales</taxon>
        <taxon>Micromonosporaceae</taxon>
        <taxon>Micromonospora</taxon>
    </lineage>
</organism>
<evidence type="ECO:0000256" key="6">
    <source>
        <dbReference type="RuleBase" id="RU000382"/>
    </source>
</evidence>
<dbReference type="PANTHER" id="PTHR42735">
    <property type="match status" value="1"/>
</dbReference>
<dbReference type="InterPro" id="IPR002129">
    <property type="entry name" value="PyrdxlP-dep_de-COase"/>
</dbReference>
<keyword evidence="8" id="KW-1185">Reference proteome</keyword>
<keyword evidence="2 5" id="KW-0663">Pyridoxal phosphate</keyword>
<proteinExistence type="inferred from homology"/>
<dbReference type="RefSeq" id="WP_088973284.1">
    <property type="nucleotide sequence ID" value="NZ_JBHLYF010000033.1"/>
</dbReference>
<dbReference type="GO" id="GO:0030170">
    <property type="term" value="F:pyridoxal phosphate binding"/>
    <property type="evidence" value="ECO:0007669"/>
    <property type="project" value="InterPro"/>
</dbReference>
<evidence type="ECO:0000313" key="7">
    <source>
        <dbReference type="EMBL" id="SCG78509.1"/>
    </source>
</evidence>
<protein>
    <submittedName>
        <fullName evidence="7">Glutamate or tyrosine decarboxylase</fullName>
    </submittedName>
</protein>
<dbReference type="EMBL" id="LT607751">
    <property type="protein sequence ID" value="SCG78509.1"/>
    <property type="molecule type" value="Genomic_DNA"/>
</dbReference>
<dbReference type="InterPro" id="IPR050477">
    <property type="entry name" value="GrpII_AminoAcid_Decarb"/>
</dbReference>
<evidence type="ECO:0000256" key="3">
    <source>
        <dbReference type="ARBA" id="ARBA00023239"/>
    </source>
</evidence>